<dbReference type="Pfam" id="PF13409">
    <property type="entry name" value="GST_N_2"/>
    <property type="match status" value="1"/>
</dbReference>
<dbReference type="GO" id="GO:0004364">
    <property type="term" value="F:glutathione transferase activity"/>
    <property type="evidence" value="ECO:0007669"/>
    <property type="project" value="TreeGrafter"/>
</dbReference>
<gene>
    <name evidence="2" type="ORF">GTW51_09685</name>
</gene>
<dbReference type="CDD" id="cd03202">
    <property type="entry name" value="GST_C_etherase_LigE"/>
    <property type="match status" value="1"/>
</dbReference>
<name>A0A6L9MGN5_9HYPH</name>
<reference evidence="2 3" key="1">
    <citation type="submission" date="2020-01" db="EMBL/GenBank/DDBJ databases">
        <title>Genomes of bacteria type strains.</title>
        <authorList>
            <person name="Chen J."/>
            <person name="Zhu S."/>
            <person name="Chen J."/>
        </authorList>
    </citation>
    <scope>NUCLEOTIDE SEQUENCE [LARGE SCALE GENOMIC DNA]</scope>
    <source>
        <strain evidence="2 3">KCTC 52919</strain>
    </source>
</reference>
<dbReference type="SUPFAM" id="SSF47616">
    <property type="entry name" value="GST C-terminal domain-like"/>
    <property type="match status" value="1"/>
</dbReference>
<proteinExistence type="predicted"/>
<dbReference type="Pfam" id="PF22041">
    <property type="entry name" value="GST_C_7"/>
    <property type="match status" value="1"/>
</dbReference>
<evidence type="ECO:0000313" key="3">
    <source>
        <dbReference type="Proteomes" id="UP000476332"/>
    </source>
</evidence>
<dbReference type="GO" id="GO:0006749">
    <property type="term" value="P:glutathione metabolic process"/>
    <property type="evidence" value="ECO:0007669"/>
    <property type="project" value="TreeGrafter"/>
</dbReference>
<dbReference type="InterPro" id="IPR004045">
    <property type="entry name" value="Glutathione_S-Trfase_N"/>
</dbReference>
<evidence type="ECO:0000259" key="1">
    <source>
        <dbReference type="PROSITE" id="PS50404"/>
    </source>
</evidence>
<dbReference type="Gene3D" id="1.20.1050.10">
    <property type="match status" value="1"/>
</dbReference>
<dbReference type="GO" id="GO:0016034">
    <property type="term" value="F:maleylacetoacetate isomerase activity"/>
    <property type="evidence" value="ECO:0007669"/>
    <property type="project" value="TreeGrafter"/>
</dbReference>
<sequence>MAILLHELVGSDPAKPFSPHCWKVRLALRHKGLDFQTVPVPFTGVPTIEGGSGIVPVLRDGATVVADSFAIAEYLEATYPDAPSLFGGEGGRHLSRFVESWSQRTIHPVVGSLALLDIHDALDPVDQAYFRQSRETRMGKTLEALVQGREQRVAPFLQQLEPLRALLGAQPFLGGPDPLFADYIVFGAFQWLRVSSSLPVLPAGDPIADWFERCLDLHGGEGRLVPAAA</sequence>
<dbReference type="EMBL" id="JAAAMJ010000005">
    <property type="protein sequence ID" value="NDV86974.1"/>
    <property type="molecule type" value="Genomic_DNA"/>
</dbReference>
<evidence type="ECO:0000313" key="2">
    <source>
        <dbReference type="EMBL" id="NDV86974.1"/>
    </source>
</evidence>
<dbReference type="InterPro" id="IPR036282">
    <property type="entry name" value="Glutathione-S-Trfase_C_sf"/>
</dbReference>
<comment type="caution">
    <text evidence="2">The sequence shown here is derived from an EMBL/GenBank/DDBJ whole genome shotgun (WGS) entry which is preliminary data.</text>
</comment>
<organism evidence="2 3">
    <name type="scientific">Aurantimonas aggregata</name>
    <dbReference type="NCBI Taxonomy" id="2047720"/>
    <lineage>
        <taxon>Bacteria</taxon>
        <taxon>Pseudomonadati</taxon>
        <taxon>Pseudomonadota</taxon>
        <taxon>Alphaproteobacteria</taxon>
        <taxon>Hyphomicrobiales</taxon>
        <taxon>Aurantimonadaceae</taxon>
        <taxon>Aurantimonas</taxon>
    </lineage>
</organism>
<dbReference type="AlphaFoldDB" id="A0A6L9MGN5"/>
<dbReference type="PROSITE" id="PS50404">
    <property type="entry name" value="GST_NTER"/>
    <property type="match status" value="1"/>
</dbReference>
<dbReference type="SUPFAM" id="SSF52833">
    <property type="entry name" value="Thioredoxin-like"/>
    <property type="match status" value="1"/>
</dbReference>
<keyword evidence="2" id="KW-0808">Transferase</keyword>
<dbReference type="RefSeq" id="WP_163043714.1">
    <property type="nucleotide sequence ID" value="NZ_JAAAMJ010000005.1"/>
</dbReference>
<keyword evidence="3" id="KW-1185">Reference proteome</keyword>
<dbReference type="CDD" id="cd03038">
    <property type="entry name" value="GST_N_etherase_LigE"/>
    <property type="match status" value="1"/>
</dbReference>
<dbReference type="InterPro" id="IPR054416">
    <property type="entry name" value="GST_UstS-like_C"/>
</dbReference>
<dbReference type="PANTHER" id="PTHR42673:SF4">
    <property type="entry name" value="MALEYLACETOACETATE ISOMERASE"/>
    <property type="match status" value="1"/>
</dbReference>
<feature type="domain" description="GST N-terminal" evidence="1">
    <location>
        <begin position="8"/>
        <end position="83"/>
    </location>
</feature>
<dbReference type="Proteomes" id="UP000476332">
    <property type="component" value="Unassembled WGS sequence"/>
</dbReference>
<dbReference type="PANTHER" id="PTHR42673">
    <property type="entry name" value="MALEYLACETOACETATE ISOMERASE"/>
    <property type="match status" value="1"/>
</dbReference>
<accession>A0A6L9MGN5</accession>
<dbReference type="InterPro" id="IPR036249">
    <property type="entry name" value="Thioredoxin-like_sf"/>
</dbReference>
<protein>
    <submittedName>
        <fullName evidence="2">Glutathione S-transferase family protein</fullName>
    </submittedName>
</protein>
<dbReference type="Gene3D" id="3.40.30.10">
    <property type="entry name" value="Glutaredoxin"/>
    <property type="match status" value="1"/>
</dbReference>
<dbReference type="GO" id="GO:0006559">
    <property type="term" value="P:L-phenylalanine catabolic process"/>
    <property type="evidence" value="ECO:0007669"/>
    <property type="project" value="TreeGrafter"/>
</dbReference>